<organism evidence="1 2">
    <name type="scientific">Flavobacterium piscisymbiosum</name>
    <dbReference type="NCBI Taxonomy" id="2893753"/>
    <lineage>
        <taxon>Bacteria</taxon>
        <taxon>Pseudomonadati</taxon>
        <taxon>Bacteroidota</taxon>
        <taxon>Flavobacteriia</taxon>
        <taxon>Flavobacteriales</taxon>
        <taxon>Flavobacteriaceae</taxon>
        <taxon>Flavobacterium</taxon>
    </lineage>
</organism>
<gene>
    <name evidence="1" type="ORF">LNP81_11630</name>
</gene>
<evidence type="ECO:0000313" key="1">
    <source>
        <dbReference type="EMBL" id="MCC9063639.1"/>
    </source>
</evidence>
<reference evidence="1" key="1">
    <citation type="submission" date="2021-11" db="EMBL/GenBank/DDBJ databases">
        <title>Description of novel Flavobacterium species.</title>
        <authorList>
            <person name="Saticioglu I.B."/>
            <person name="Ay H."/>
            <person name="Altun S."/>
            <person name="Duman M."/>
        </authorList>
    </citation>
    <scope>NUCLEOTIDE SEQUENCE</scope>
    <source>
        <strain evidence="1">F-30</strain>
    </source>
</reference>
<dbReference type="InterPro" id="IPR021352">
    <property type="entry name" value="DUF2971"/>
</dbReference>
<dbReference type="Proteomes" id="UP001430679">
    <property type="component" value="Unassembled WGS sequence"/>
</dbReference>
<sequence length="446" mass="53189">MRFDSQLEEYFYNRFKEQNLKFATSKKEYDIRLVKPIRRFAPYDFSIEISNRIIGLIEIKSRQFIDIYDYSKIEKFASENNVRYIILSDTERFIVTDRKKGSEKATLNFIEFIELIQERDEINVQYTKEQIASIFKSTITESKFAYLKNQLENLLSQILNGIEYNEIEKSFSFKNPSDINNIENKIFRFLLKDDKPLTKVYRYTTLSTIYSMLNYNSFRMNCLVGMNDTTEVNYAENYVTGTNRDYTQAHWRTVDAYNRRFISSCSLKDDDLTQWRLYADDSKGVCLVLNVNQELLNSKFVLKRISYGEKDNSHPELDLIKKIIAIIKDNLGVDFEFKTLNIWKHFFKPYDYSVEEEVRLLFIMTEEMKKGWLLTASHNILNPFVEFKLNDKDLPLQMTEILLGPKCPEKEINQKQFEQFIRELNRNPEYIISKLKVSISKIKNYR</sequence>
<dbReference type="Pfam" id="PF11185">
    <property type="entry name" value="DUF2971"/>
    <property type="match status" value="1"/>
</dbReference>
<accession>A0ABS8MDX3</accession>
<dbReference type="RefSeq" id="WP_230035994.1">
    <property type="nucleotide sequence ID" value="NZ_JAJJMM010000001.1"/>
</dbReference>
<proteinExistence type="predicted"/>
<evidence type="ECO:0000313" key="2">
    <source>
        <dbReference type="Proteomes" id="UP001430679"/>
    </source>
</evidence>
<protein>
    <submittedName>
        <fullName evidence="1">DUF2971 domain-containing protein</fullName>
    </submittedName>
</protein>
<dbReference type="EMBL" id="JAJJMM010000001">
    <property type="protein sequence ID" value="MCC9063639.1"/>
    <property type="molecule type" value="Genomic_DNA"/>
</dbReference>
<comment type="caution">
    <text evidence="1">The sequence shown here is derived from an EMBL/GenBank/DDBJ whole genome shotgun (WGS) entry which is preliminary data.</text>
</comment>
<name>A0ABS8MDX3_9FLAO</name>
<keyword evidence="2" id="KW-1185">Reference proteome</keyword>